<evidence type="ECO:0000313" key="6">
    <source>
        <dbReference type="EMBL" id="OAQ36067.1"/>
    </source>
</evidence>
<keyword evidence="4" id="KW-0472">Membrane</keyword>
<feature type="domain" description="Major facilitator superfamily (MFS) profile" evidence="5">
    <location>
        <begin position="367"/>
        <end position="765"/>
    </location>
</feature>
<feature type="compositionally biased region" description="Acidic residues" evidence="3">
    <location>
        <begin position="339"/>
        <end position="348"/>
    </location>
</feature>
<keyword evidence="7" id="KW-1185">Reference proteome</keyword>
<dbReference type="InterPro" id="IPR011701">
    <property type="entry name" value="MFS"/>
</dbReference>
<evidence type="ECO:0000256" key="1">
    <source>
        <dbReference type="ARBA" id="ARBA00004141"/>
    </source>
</evidence>
<proteinExistence type="inferred from homology"/>
<feature type="transmembrane region" description="Helical" evidence="4">
    <location>
        <begin position="703"/>
        <end position="726"/>
    </location>
</feature>
<evidence type="ECO:0000256" key="4">
    <source>
        <dbReference type="SAM" id="Phobius"/>
    </source>
</evidence>
<dbReference type="InterPro" id="IPR020846">
    <property type="entry name" value="MFS_dom"/>
</dbReference>
<feature type="transmembrane region" description="Helical" evidence="4">
    <location>
        <begin position="738"/>
        <end position="760"/>
    </location>
</feature>
<feature type="transmembrane region" description="Helical" evidence="4">
    <location>
        <begin position="577"/>
        <end position="599"/>
    </location>
</feature>
<accession>A0A197KEC6</accession>
<comment type="similarity">
    <text evidence="2">Belongs to the major facilitator superfamily. Monocarboxylate porter (TC 2.A.1.13) family.</text>
</comment>
<dbReference type="AlphaFoldDB" id="A0A197KEC6"/>
<keyword evidence="4" id="KW-1133">Transmembrane helix</keyword>
<feature type="compositionally biased region" description="Low complexity" evidence="3">
    <location>
        <begin position="242"/>
        <end position="265"/>
    </location>
</feature>
<dbReference type="Pfam" id="PF07690">
    <property type="entry name" value="MFS_1"/>
    <property type="match status" value="1"/>
</dbReference>
<dbReference type="OrthoDB" id="6499973at2759"/>
<feature type="transmembrane region" description="Helical" evidence="4">
    <location>
        <begin position="522"/>
        <end position="543"/>
    </location>
</feature>
<feature type="transmembrane region" description="Helical" evidence="4">
    <location>
        <begin position="401"/>
        <end position="421"/>
    </location>
</feature>
<feature type="compositionally biased region" description="Polar residues" evidence="3">
    <location>
        <begin position="67"/>
        <end position="77"/>
    </location>
</feature>
<organism evidence="6 7">
    <name type="scientific">Linnemannia elongata AG-77</name>
    <dbReference type="NCBI Taxonomy" id="1314771"/>
    <lineage>
        <taxon>Eukaryota</taxon>
        <taxon>Fungi</taxon>
        <taxon>Fungi incertae sedis</taxon>
        <taxon>Mucoromycota</taxon>
        <taxon>Mortierellomycotina</taxon>
        <taxon>Mortierellomycetes</taxon>
        <taxon>Mortierellales</taxon>
        <taxon>Mortierellaceae</taxon>
        <taxon>Linnemannia</taxon>
    </lineage>
</organism>
<feature type="region of interest" description="Disordered" evidence="3">
    <location>
        <begin position="198"/>
        <end position="275"/>
    </location>
</feature>
<protein>
    <submittedName>
        <fullName evidence="6">MFS general substrate transporter</fullName>
    </submittedName>
</protein>
<sequence>MTEIRQESREKGQGGTHSRAGDSTNDNSCNNKSDNINHPYKEQSSHGYPLSLPLNVYLGATSQITTTTGANNESAMQAETEHRSLEGHAVLEPEEKETEKKAKRSHVERNRESRSEGTQDGCERARHCQDGTISDNQNDDSKTPSALLDVAEVGARSLGKESKAIEVNLRLAATADRDASNSTRLALSAGSLYHLATLPQPETDMSPPFPYSSPLNTHNSINTSRLPHPISTSPLPPPSPSDPSIDPTSHSCRSSTSRPSSPARTLVSNNSPSPLPIIHVDKNQYLWPATTTTSSPPPPLSPSSSVNTAFTRFTNTTVTAPGAFFASTVTLSSTGDQDLQQDQEEDEEGRLTRSHKMDKGWKAWSVVLASVLIQTFAFAPTEFIFGVFVQEYLNMFPNANPSSIALIGTIGSSTTYLFGFFSGAFSDRWGYRVTSVIGSLIMTTALCLASFSTKLWHLYLSQGILFGIGASLVYFSAIAAPTHWFEKKRGLAMGIAASGSGLGGFFLAPLTQFLIDRFEVRWTLRALGVYSLVICGGASLLLFERDKSDREQRRNEEKQYRKETGQKFILPEYTKGLPFATLVVFQFVLSMSYLTPIYFMELYSTHIGISKQMGAVINGWFNGASFVARIVSGLLADLVAADILLLICSWSSTLAILVLWTFSKSFPMYLFFAIVYGITFSGITTVTPVIVANQYGPRQVSGVLGIVYGFSCLALVAGSFISGHILELTKPHIEYLPVIMYSGSMFGVSALFATTWVILLRRQRQQMQTIYPDNKAYI</sequence>
<feature type="transmembrane region" description="Helical" evidence="4">
    <location>
        <begin position="458"/>
        <end position="479"/>
    </location>
</feature>
<dbReference type="InterPro" id="IPR050327">
    <property type="entry name" value="Proton-linked_MCT"/>
</dbReference>
<feature type="transmembrane region" description="Helical" evidence="4">
    <location>
        <begin position="363"/>
        <end position="389"/>
    </location>
</feature>
<feature type="region of interest" description="Disordered" evidence="3">
    <location>
        <begin position="1"/>
        <end position="52"/>
    </location>
</feature>
<feature type="transmembrane region" description="Helical" evidence="4">
    <location>
        <begin position="433"/>
        <end position="452"/>
    </location>
</feature>
<dbReference type="Gene3D" id="1.20.1250.20">
    <property type="entry name" value="MFS general substrate transporter like domains"/>
    <property type="match status" value="1"/>
</dbReference>
<comment type="subcellular location">
    <subcellularLocation>
        <location evidence="1">Membrane</location>
        <topology evidence="1">Multi-pass membrane protein</topology>
    </subcellularLocation>
</comment>
<dbReference type="Proteomes" id="UP000078512">
    <property type="component" value="Unassembled WGS sequence"/>
</dbReference>
<feature type="compositionally biased region" description="Polar residues" evidence="3">
    <location>
        <begin position="21"/>
        <end position="36"/>
    </location>
</feature>
<dbReference type="PANTHER" id="PTHR11360:SF284">
    <property type="entry name" value="EG:103B4.3 PROTEIN-RELATED"/>
    <property type="match status" value="1"/>
</dbReference>
<dbReference type="PROSITE" id="PS50850">
    <property type="entry name" value="MFS"/>
    <property type="match status" value="1"/>
</dbReference>
<dbReference type="SUPFAM" id="SSF103473">
    <property type="entry name" value="MFS general substrate transporter"/>
    <property type="match status" value="1"/>
</dbReference>
<feature type="transmembrane region" description="Helical" evidence="4">
    <location>
        <begin position="491"/>
        <end position="510"/>
    </location>
</feature>
<evidence type="ECO:0000256" key="2">
    <source>
        <dbReference type="ARBA" id="ARBA00006727"/>
    </source>
</evidence>
<dbReference type="STRING" id="1314771.A0A197KEC6"/>
<feature type="transmembrane region" description="Helical" evidence="4">
    <location>
        <begin position="619"/>
        <end position="636"/>
    </location>
</feature>
<feature type="compositionally biased region" description="Polar residues" evidence="3">
    <location>
        <begin position="213"/>
        <end position="225"/>
    </location>
</feature>
<dbReference type="GO" id="GO:0022857">
    <property type="term" value="F:transmembrane transporter activity"/>
    <property type="evidence" value="ECO:0007669"/>
    <property type="project" value="InterPro"/>
</dbReference>
<feature type="region of interest" description="Disordered" evidence="3">
    <location>
        <begin position="334"/>
        <end position="354"/>
    </location>
</feature>
<dbReference type="EMBL" id="KV442012">
    <property type="protein sequence ID" value="OAQ36067.1"/>
    <property type="molecule type" value="Genomic_DNA"/>
</dbReference>
<feature type="transmembrane region" description="Helical" evidence="4">
    <location>
        <begin position="643"/>
        <end position="662"/>
    </location>
</feature>
<dbReference type="PANTHER" id="PTHR11360">
    <property type="entry name" value="MONOCARBOXYLATE TRANSPORTER"/>
    <property type="match status" value="1"/>
</dbReference>
<dbReference type="GO" id="GO:0016020">
    <property type="term" value="C:membrane"/>
    <property type="evidence" value="ECO:0007669"/>
    <property type="project" value="UniProtKB-SubCell"/>
</dbReference>
<feature type="region of interest" description="Disordered" evidence="3">
    <location>
        <begin position="67"/>
        <end position="144"/>
    </location>
</feature>
<reference evidence="6 7" key="1">
    <citation type="submission" date="2016-05" db="EMBL/GenBank/DDBJ databases">
        <title>Genome sequencing reveals origins of a unique bacterial endosymbiosis in the earliest lineages of terrestrial Fungi.</title>
        <authorList>
            <consortium name="DOE Joint Genome Institute"/>
            <person name="Uehling J."/>
            <person name="Gryganskyi A."/>
            <person name="Hameed K."/>
            <person name="Tschaplinski T."/>
            <person name="Misztal P."/>
            <person name="Wu S."/>
            <person name="Desiro A."/>
            <person name="Vande Pol N."/>
            <person name="Du Z.-Y."/>
            <person name="Zienkiewicz A."/>
            <person name="Zienkiewicz K."/>
            <person name="Morin E."/>
            <person name="Tisserant E."/>
            <person name="Splivallo R."/>
            <person name="Hainaut M."/>
            <person name="Henrissat B."/>
            <person name="Ohm R."/>
            <person name="Kuo A."/>
            <person name="Yan J."/>
            <person name="Lipzen A."/>
            <person name="Nolan M."/>
            <person name="Labutti K."/>
            <person name="Barry K."/>
            <person name="Goldstein A."/>
            <person name="Labbe J."/>
            <person name="Schadt C."/>
            <person name="Tuskan G."/>
            <person name="Grigoriev I."/>
            <person name="Martin F."/>
            <person name="Vilgalys R."/>
            <person name="Bonito G."/>
        </authorList>
    </citation>
    <scope>NUCLEOTIDE SEQUENCE [LARGE SCALE GENOMIC DNA]</scope>
    <source>
        <strain evidence="6 7">AG-77</strain>
    </source>
</reference>
<feature type="transmembrane region" description="Helical" evidence="4">
    <location>
        <begin position="668"/>
        <end position="691"/>
    </location>
</feature>
<evidence type="ECO:0000259" key="5">
    <source>
        <dbReference type="PROSITE" id="PS50850"/>
    </source>
</evidence>
<name>A0A197KEC6_9FUNG</name>
<feature type="compositionally biased region" description="Basic and acidic residues" evidence="3">
    <location>
        <begin position="1"/>
        <end position="12"/>
    </location>
</feature>
<keyword evidence="4" id="KW-0812">Transmembrane</keyword>
<evidence type="ECO:0000256" key="3">
    <source>
        <dbReference type="SAM" id="MobiDB-lite"/>
    </source>
</evidence>
<dbReference type="InterPro" id="IPR036259">
    <property type="entry name" value="MFS_trans_sf"/>
</dbReference>
<feature type="compositionally biased region" description="Basic and acidic residues" evidence="3">
    <location>
        <begin position="79"/>
        <end position="129"/>
    </location>
</feature>
<dbReference type="CDD" id="cd17352">
    <property type="entry name" value="MFS_MCT_SLC16"/>
    <property type="match status" value="1"/>
</dbReference>
<evidence type="ECO:0000313" key="7">
    <source>
        <dbReference type="Proteomes" id="UP000078512"/>
    </source>
</evidence>
<gene>
    <name evidence="6" type="ORF">K457DRAFT_12585</name>
</gene>